<feature type="compositionally biased region" description="Polar residues" evidence="1">
    <location>
        <begin position="1"/>
        <end position="10"/>
    </location>
</feature>
<evidence type="ECO:0000256" key="1">
    <source>
        <dbReference type="SAM" id="MobiDB-lite"/>
    </source>
</evidence>
<organism evidence="2">
    <name type="scientific">bioreactor metagenome</name>
    <dbReference type="NCBI Taxonomy" id="1076179"/>
    <lineage>
        <taxon>unclassified sequences</taxon>
        <taxon>metagenomes</taxon>
        <taxon>ecological metagenomes</taxon>
    </lineage>
</organism>
<name>A0A645F0E5_9ZZZZ</name>
<dbReference type="AlphaFoldDB" id="A0A645F0E5"/>
<feature type="region of interest" description="Disordered" evidence="1">
    <location>
        <begin position="1"/>
        <end position="22"/>
    </location>
</feature>
<reference evidence="2" key="1">
    <citation type="submission" date="2019-08" db="EMBL/GenBank/DDBJ databases">
        <authorList>
            <person name="Kucharzyk K."/>
            <person name="Murdoch R.W."/>
            <person name="Higgins S."/>
            <person name="Loffler F."/>
        </authorList>
    </citation>
    <scope>NUCLEOTIDE SEQUENCE</scope>
</reference>
<accession>A0A645F0E5</accession>
<proteinExistence type="predicted"/>
<dbReference type="EMBL" id="VSSQ01052023">
    <property type="protein sequence ID" value="MPN06133.1"/>
    <property type="molecule type" value="Genomic_DNA"/>
</dbReference>
<gene>
    <name evidence="2" type="ORF">SDC9_153388</name>
</gene>
<protein>
    <submittedName>
        <fullName evidence="2">Uncharacterized protein</fullName>
    </submittedName>
</protein>
<evidence type="ECO:0000313" key="2">
    <source>
        <dbReference type="EMBL" id="MPN06133.1"/>
    </source>
</evidence>
<feature type="compositionally biased region" description="Basic residues" evidence="1">
    <location>
        <begin position="11"/>
        <end position="22"/>
    </location>
</feature>
<sequence length="133" mass="15283">MAFTSLSQLQSRKKLTGTGKGSRRLKKDFRLKIERIDQGVRVRKHYTVNKPGRDDERIIHVKVHLAVFIPMNDAPLGNKANLVEVMIMQWPVFGTFGDDVGMVRRICFLQRSKRDDLYGLAVQSLQNGILVFR</sequence>
<comment type="caution">
    <text evidence="2">The sequence shown here is derived from an EMBL/GenBank/DDBJ whole genome shotgun (WGS) entry which is preliminary data.</text>
</comment>